<comment type="similarity">
    <text evidence="2 15">Belongs to the FPG family.</text>
</comment>
<dbReference type="InterPro" id="IPR010663">
    <property type="entry name" value="Znf_FPG/IleRS"/>
</dbReference>
<keyword evidence="7 15" id="KW-0378">Hydrolase</keyword>
<sequence>MPELPEVETVRRTLQHFVLGHEIQSVEILYPPIVNGDRDLFTQALSHEHLLDIDRRGKYLLFRLDHYVLLSHLRMEGKYLYEPSTTPVEKHSHVIFHLDGGMDLRYHDVRKFGRMELKLPEEVDSTAPIKDLGPDPFDMDEKTLYQLCRQSAVPIKVFLLDQSKMAGIGNIYANEICYRAGWHPLSRACDLSKKDVACLLKASQDVLHEAIEMGGTTIRSFSSNGIHGLFTQRLDVHGRDGESCHRCGHTITKMTIAQRTAYFCPNCQKRKRKRGKT</sequence>
<dbReference type="AlphaFoldDB" id="A0A9D1L027"/>
<dbReference type="GO" id="GO:0003690">
    <property type="term" value="F:double-stranded DNA binding"/>
    <property type="evidence" value="ECO:0007669"/>
    <property type="project" value="UniProtKB-ARBA"/>
</dbReference>
<evidence type="ECO:0000256" key="9">
    <source>
        <dbReference type="ARBA" id="ARBA00023125"/>
    </source>
</evidence>
<dbReference type="GO" id="GO:0008270">
    <property type="term" value="F:zinc ion binding"/>
    <property type="evidence" value="ECO:0007669"/>
    <property type="project" value="UniProtKB-UniRule"/>
</dbReference>
<dbReference type="InterPro" id="IPR020629">
    <property type="entry name" value="FPG_Glyclase"/>
</dbReference>
<dbReference type="PANTHER" id="PTHR22993:SF9">
    <property type="entry name" value="FORMAMIDOPYRIMIDINE-DNA GLYCOSYLASE"/>
    <property type="match status" value="1"/>
</dbReference>
<dbReference type="SMART" id="SM00898">
    <property type="entry name" value="Fapy_DNA_glyco"/>
    <property type="match status" value="1"/>
</dbReference>
<feature type="active site" description="Proton donor; for beta-elimination activity" evidence="15">
    <location>
        <position position="58"/>
    </location>
</feature>
<keyword evidence="4 15" id="KW-0479">Metal-binding</keyword>
<comment type="caution">
    <text evidence="15">Lacks conserved residue(s) required for the propagation of feature annotation.</text>
</comment>
<proteinExistence type="inferred from homology"/>
<evidence type="ECO:0000259" key="17">
    <source>
        <dbReference type="PROSITE" id="PS51068"/>
    </source>
</evidence>
<dbReference type="SUPFAM" id="SSF81624">
    <property type="entry name" value="N-terminal domain of MutM-like DNA repair proteins"/>
    <property type="match status" value="1"/>
</dbReference>
<dbReference type="Proteomes" id="UP000824175">
    <property type="component" value="Unassembled WGS sequence"/>
</dbReference>
<evidence type="ECO:0000256" key="11">
    <source>
        <dbReference type="ARBA" id="ARBA00023239"/>
    </source>
</evidence>
<evidence type="ECO:0000313" key="19">
    <source>
        <dbReference type="Proteomes" id="UP000824175"/>
    </source>
</evidence>
<evidence type="ECO:0000256" key="15">
    <source>
        <dbReference type="HAMAP-Rule" id="MF_00103"/>
    </source>
</evidence>
<evidence type="ECO:0000256" key="2">
    <source>
        <dbReference type="ARBA" id="ARBA00009409"/>
    </source>
</evidence>
<dbReference type="InterPro" id="IPR010979">
    <property type="entry name" value="Ribosomal_uS13-like_H2TH"/>
</dbReference>
<dbReference type="HAMAP" id="MF_00103">
    <property type="entry name" value="Fapy_DNA_glycosyl"/>
    <property type="match status" value="1"/>
</dbReference>
<dbReference type="PROSITE" id="PS51066">
    <property type="entry name" value="ZF_FPG_2"/>
    <property type="match status" value="1"/>
</dbReference>
<protein>
    <recommendedName>
        <fullName evidence="15">Formamidopyrimidine-DNA glycosylase</fullName>
        <shortName evidence="15">Fapy-DNA glycosylase</shortName>
        <ecNumber evidence="15">3.2.2.23</ecNumber>
    </recommendedName>
    <alternativeName>
        <fullName evidence="15">DNA-(apurinic or apyrimidinic site) lyase MutM</fullName>
        <shortName evidence="15">AP lyase MutM</shortName>
        <ecNumber evidence="15">4.2.99.18</ecNumber>
    </alternativeName>
</protein>
<evidence type="ECO:0000256" key="6">
    <source>
        <dbReference type="ARBA" id="ARBA00022771"/>
    </source>
</evidence>
<comment type="cofactor">
    <cofactor evidence="15">
        <name>Zn(2+)</name>
        <dbReference type="ChEBI" id="CHEBI:29105"/>
    </cofactor>
    <text evidence="15">Binds 1 zinc ion per subunit.</text>
</comment>
<dbReference type="GO" id="GO:0034039">
    <property type="term" value="F:8-oxo-7,8-dihydroguanine DNA N-glycosylase activity"/>
    <property type="evidence" value="ECO:0007669"/>
    <property type="project" value="TreeGrafter"/>
</dbReference>
<dbReference type="InterPro" id="IPR012319">
    <property type="entry name" value="FPG_cat"/>
</dbReference>
<dbReference type="Pfam" id="PF06827">
    <property type="entry name" value="zf-FPG_IleRS"/>
    <property type="match status" value="1"/>
</dbReference>
<evidence type="ECO:0000256" key="8">
    <source>
        <dbReference type="ARBA" id="ARBA00022833"/>
    </source>
</evidence>
<comment type="catalytic activity">
    <reaction evidence="14 15">
        <text>2'-deoxyribonucleotide-(2'-deoxyribose 5'-phosphate)-2'-deoxyribonucleotide-DNA = a 3'-end 2'-deoxyribonucleotide-(2,3-dehydro-2,3-deoxyribose 5'-phosphate)-DNA + a 5'-end 5'-phospho-2'-deoxyribonucleoside-DNA + H(+)</text>
        <dbReference type="Rhea" id="RHEA:66592"/>
        <dbReference type="Rhea" id="RHEA-COMP:13180"/>
        <dbReference type="Rhea" id="RHEA-COMP:16897"/>
        <dbReference type="Rhea" id="RHEA-COMP:17067"/>
        <dbReference type="ChEBI" id="CHEBI:15378"/>
        <dbReference type="ChEBI" id="CHEBI:136412"/>
        <dbReference type="ChEBI" id="CHEBI:157695"/>
        <dbReference type="ChEBI" id="CHEBI:167181"/>
        <dbReference type="EC" id="4.2.99.18"/>
    </reaction>
</comment>
<feature type="domain" description="Formamidopyrimidine-DNA glycosylase catalytic" evidence="17">
    <location>
        <begin position="2"/>
        <end position="113"/>
    </location>
</feature>
<dbReference type="EMBL" id="DVMJ01000040">
    <property type="protein sequence ID" value="HIU13344.1"/>
    <property type="molecule type" value="Genomic_DNA"/>
</dbReference>
<dbReference type="InterPro" id="IPR035937">
    <property type="entry name" value="FPG_N"/>
</dbReference>
<evidence type="ECO:0000256" key="4">
    <source>
        <dbReference type="ARBA" id="ARBA00022723"/>
    </source>
</evidence>
<evidence type="ECO:0000256" key="1">
    <source>
        <dbReference type="ARBA" id="ARBA00001668"/>
    </source>
</evidence>
<feature type="active site" description="Proton donor" evidence="15">
    <location>
        <position position="3"/>
    </location>
</feature>
<organism evidence="18 19">
    <name type="scientific">Candidatus Fimiplasma intestinipullorum</name>
    <dbReference type="NCBI Taxonomy" id="2840825"/>
    <lineage>
        <taxon>Bacteria</taxon>
        <taxon>Bacillati</taxon>
        <taxon>Bacillota</taxon>
        <taxon>Clostridia</taxon>
        <taxon>Eubacteriales</taxon>
        <taxon>Candidatus Fimiplasma</taxon>
    </lineage>
</organism>
<evidence type="ECO:0000256" key="7">
    <source>
        <dbReference type="ARBA" id="ARBA00022801"/>
    </source>
</evidence>
<reference evidence="18" key="1">
    <citation type="submission" date="2020-10" db="EMBL/GenBank/DDBJ databases">
        <authorList>
            <person name="Gilroy R."/>
        </authorList>
    </citation>
    <scope>NUCLEOTIDE SEQUENCE</scope>
    <source>
        <strain evidence="18">CHK195-11698</strain>
    </source>
</reference>
<dbReference type="CDD" id="cd08966">
    <property type="entry name" value="EcFpg-like_N"/>
    <property type="match status" value="1"/>
</dbReference>
<name>A0A9D1L027_9FIRM</name>
<dbReference type="EC" id="4.2.99.18" evidence="15"/>
<feature type="active site" description="Schiff-base intermediate with DNA" evidence="15">
    <location>
        <position position="2"/>
    </location>
</feature>
<evidence type="ECO:0000259" key="16">
    <source>
        <dbReference type="PROSITE" id="PS51066"/>
    </source>
</evidence>
<dbReference type="Pfam" id="PF01149">
    <property type="entry name" value="Fapy_DNA_glyco"/>
    <property type="match status" value="1"/>
</dbReference>
<dbReference type="SUPFAM" id="SSF46946">
    <property type="entry name" value="S13-like H2TH domain"/>
    <property type="match status" value="1"/>
</dbReference>
<feature type="active site" description="Proton donor; for delta-elimination activity" evidence="15">
    <location>
        <position position="259"/>
    </location>
</feature>
<evidence type="ECO:0000256" key="5">
    <source>
        <dbReference type="ARBA" id="ARBA00022763"/>
    </source>
</evidence>
<evidence type="ECO:0000256" key="12">
    <source>
        <dbReference type="ARBA" id="ARBA00023268"/>
    </source>
</evidence>
<evidence type="ECO:0000256" key="14">
    <source>
        <dbReference type="ARBA" id="ARBA00044632"/>
    </source>
</evidence>
<feature type="binding site" evidence="15">
    <location>
        <position position="91"/>
    </location>
    <ligand>
        <name>DNA</name>
        <dbReference type="ChEBI" id="CHEBI:16991"/>
    </ligand>
</feature>
<keyword evidence="12 15" id="KW-0511">Multifunctional enzyme</keyword>
<accession>A0A9D1L027</accession>
<gene>
    <name evidence="15 18" type="primary">mutM</name>
    <name evidence="15" type="synonym">fpg</name>
    <name evidence="18" type="ORF">IAD15_04670</name>
</gene>
<evidence type="ECO:0000256" key="13">
    <source>
        <dbReference type="ARBA" id="ARBA00023295"/>
    </source>
</evidence>
<dbReference type="GO" id="GO:0003684">
    <property type="term" value="F:damaged DNA binding"/>
    <property type="evidence" value="ECO:0007669"/>
    <property type="project" value="InterPro"/>
</dbReference>
<feature type="domain" description="FPG-type" evidence="16">
    <location>
        <begin position="235"/>
        <end position="269"/>
    </location>
</feature>
<keyword evidence="13 15" id="KW-0326">Glycosidase</keyword>
<dbReference type="GO" id="GO:0140078">
    <property type="term" value="F:class I DNA-(apurinic or apyrimidinic site) endonuclease activity"/>
    <property type="evidence" value="ECO:0007669"/>
    <property type="project" value="UniProtKB-EC"/>
</dbReference>
<evidence type="ECO:0000313" key="18">
    <source>
        <dbReference type="EMBL" id="HIU13344.1"/>
    </source>
</evidence>
<comment type="caution">
    <text evidence="18">The sequence shown here is derived from an EMBL/GenBank/DDBJ whole genome shotgun (WGS) entry which is preliminary data.</text>
</comment>
<dbReference type="PROSITE" id="PS51068">
    <property type="entry name" value="FPG_CAT"/>
    <property type="match status" value="1"/>
</dbReference>
<keyword evidence="9 15" id="KW-0238">DNA-binding</keyword>
<dbReference type="FunFam" id="1.10.8.50:FF:000003">
    <property type="entry name" value="Formamidopyrimidine-DNA glycosylase"/>
    <property type="match status" value="1"/>
</dbReference>
<comment type="catalytic activity">
    <reaction evidence="1 15">
        <text>Hydrolysis of DNA containing ring-opened 7-methylguanine residues, releasing 2,6-diamino-4-hydroxy-5-(N-methyl)formamidopyrimidine.</text>
        <dbReference type="EC" id="3.2.2.23"/>
    </reaction>
</comment>
<dbReference type="SMART" id="SM01232">
    <property type="entry name" value="H2TH"/>
    <property type="match status" value="1"/>
</dbReference>
<dbReference type="InterPro" id="IPR015887">
    <property type="entry name" value="DNA_glyclase_Znf_dom_DNA_BS"/>
</dbReference>
<dbReference type="NCBIfam" id="TIGR00577">
    <property type="entry name" value="fpg"/>
    <property type="match status" value="1"/>
</dbReference>
<reference evidence="18" key="2">
    <citation type="journal article" date="2021" name="PeerJ">
        <title>Extensive microbial diversity within the chicken gut microbiome revealed by metagenomics and culture.</title>
        <authorList>
            <person name="Gilroy R."/>
            <person name="Ravi A."/>
            <person name="Getino M."/>
            <person name="Pursley I."/>
            <person name="Horton D.L."/>
            <person name="Alikhan N.F."/>
            <person name="Baker D."/>
            <person name="Gharbi K."/>
            <person name="Hall N."/>
            <person name="Watson M."/>
            <person name="Adriaenssens E.M."/>
            <person name="Foster-Nyarko E."/>
            <person name="Jarju S."/>
            <person name="Secka A."/>
            <person name="Antonio M."/>
            <person name="Oren A."/>
            <person name="Chaudhuri R.R."/>
            <person name="La Ragione R."/>
            <person name="Hildebrand F."/>
            <person name="Pallen M.J."/>
        </authorList>
    </citation>
    <scope>NUCLEOTIDE SEQUENCE</scope>
    <source>
        <strain evidence="18">CHK195-11698</strain>
    </source>
</reference>
<dbReference type="NCBIfam" id="NF002211">
    <property type="entry name" value="PRK01103.1"/>
    <property type="match status" value="1"/>
</dbReference>
<evidence type="ECO:0000256" key="3">
    <source>
        <dbReference type="ARBA" id="ARBA00011245"/>
    </source>
</evidence>
<feature type="binding site" evidence="15">
    <location>
        <position position="110"/>
    </location>
    <ligand>
        <name>DNA</name>
        <dbReference type="ChEBI" id="CHEBI:16991"/>
    </ligand>
</feature>
<keyword evidence="8 15" id="KW-0862">Zinc</keyword>
<comment type="function">
    <text evidence="15">Involved in base excision repair of DNA damaged by oxidation or by mutagenic agents. Acts as DNA glycosylase that recognizes and removes damaged bases. Has a preference for oxidized purines, such as 7,8-dihydro-8-oxoguanine (8-oxoG). Has AP (apurinic/apyrimidinic) lyase activity and introduces nicks in the DNA strand. Cleaves the DNA backbone by beta-delta elimination to generate a single-strand break at the site of the removed base with both 3'- and 5'-phosphates.</text>
</comment>
<dbReference type="PROSITE" id="PS01242">
    <property type="entry name" value="ZF_FPG_1"/>
    <property type="match status" value="1"/>
</dbReference>
<dbReference type="InterPro" id="IPR015886">
    <property type="entry name" value="H2TH_FPG"/>
</dbReference>
<evidence type="ECO:0000256" key="10">
    <source>
        <dbReference type="ARBA" id="ARBA00023204"/>
    </source>
</evidence>
<dbReference type="GO" id="GO:0006284">
    <property type="term" value="P:base-excision repair"/>
    <property type="evidence" value="ECO:0007669"/>
    <property type="project" value="InterPro"/>
</dbReference>
<dbReference type="Gene3D" id="1.10.8.50">
    <property type="match status" value="1"/>
</dbReference>
<keyword evidence="5 15" id="KW-0227">DNA damage</keyword>
<dbReference type="SUPFAM" id="SSF57716">
    <property type="entry name" value="Glucocorticoid receptor-like (DNA-binding domain)"/>
    <property type="match status" value="1"/>
</dbReference>
<keyword evidence="11 15" id="KW-0456">Lyase</keyword>
<dbReference type="InterPro" id="IPR000214">
    <property type="entry name" value="Znf_DNA_glyclase/AP_lyase"/>
</dbReference>
<dbReference type="Gene3D" id="3.20.190.10">
    <property type="entry name" value="MutM-like, N-terminal"/>
    <property type="match status" value="1"/>
</dbReference>
<dbReference type="Pfam" id="PF06831">
    <property type="entry name" value="H2TH"/>
    <property type="match status" value="1"/>
</dbReference>
<keyword evidence="6 15" id="KW-0863">Zinc-finger</keyword>
<dbReference type="PANTHER" id="PTHR22993">
    <property type="entry name" value="FORMAMIDOPYRIMIDINE-DNA GLYCOSYLASE"/>
    <property type="match status" value="1"/>
</dbReference>
<dbReference type="EC" id="3.2.2.23" evidence="15"/>
<keyword evidence="10 15" id="KW-0234">DNA repair</keyword>
<comment type="subunit">
    <text evidence="3 15">Monomer.</text>
</comment>